<dbReference type="Pfam" id="PF05832">
    <property type="entry name" value="DUF846"/>
    <property type="match status" value="1"/>
</dbReference>
<feature type="transmembrane region" description="Helical" evidence="6">
    <location>
        <begin position="108"/>
        <end position="127"/>
    </location>
</feature>
<name>A2D9V3_TRIV3</name>
<evidence type="ECO:0000313" key="8">
    <source>
        <dbReference type="EMBL" id="EAY22959.1"/>
    </source>
</evidence>
<dbReference type="GO" id="GO:0009306">
    <property type="term" value="P:protein secretion"/>
    <property type="evidence" value="ECO:0000318"/>
    <property type="project" value="GO_Central"/>
</dbReference>
<accession>A2D9V3</accession>
<dbReference type="VEuPathDB" id="TrichDB:TVAGG3_0291250"/>
<dbReference type="AlphaFoldDB" id="A2D9V3"/>
<keyword evidence="5 6" id="KW-0472">Membrane</keyword>
<evidence type="ECO:0000256" key="4">
    <source>
        <dbReference type="ARBA" id="ARBA00022989"/>
    </source>
</evidence>
<evidence type="ECO:0000256" key="2">
    <source>
        <dbReference type="ARBA" id="ARBA00005467"/>
    </source>
</evidence>
<feature type="region of interest" description="Disordered" evidence="7">
    <location>
        <begin position="185"/>
        <end position="227"/>
    </location>
</feature>
<sequence>MSGSGNIHHENDQEDLIKDEFKENTANSSSWFSLIKISLVFSSIWGLFFCKINYISLTLELLDFILCKQSFGKYLVGIKWSLNCGGDSMLKFDITAEDDMPSPSYSNIFWIGNSLVLILWILVVILSSIFQRWIYSSINALILILQLTNISIFLKGNSIAAKQSAEQVRSVLLGNVEAFEELPEQATLQSVSKSEETKSQEIKENTPEKSNDTQTDNTTAKDTEKPE</sequence>
<evidence type="ECO:0000256" key="7">
    <source>
        <dbReference type="SAM" id="MobiDB-lite"/>
    </source>
</evidence>
<evidence type="ECO:0000256" key="3">
    <source>
        <dbReference type="ARBA" id="ARBA00022692"/>
    </source>
</evidence>
<feature type="transmembrane region" description="Helical" evidence="6">
    <location>
        <begin position="31"/>
        <end position="50"/>
    </location>
</feature>
<dbReference type="EMBL" id="DS113181">
    <property type="protein sequence ID" value="EAY22959.1"/>
    <property type="molecule type" value="Genomic_DNA"/>
</dbReference>
<keyword evidence="3 6" id="KW-0812">Transmembrane</keyword>
<proteinExistence type="inferred from homology"/>
<dbReference type="VEuPathDB" id="TrichDB:TVAG_077060"/>
<dbReference type="InterPro" id="IPR008564">
    <property type="entry name" value="TVP23-like"/>
</dbReference>
<evidence type="ECO:0000256" key="5">
    <source>
        <dbReference type="ARBA" id="ARBA00023136"/>
    </source>
</evidence>
<dbReference type="Proteomes" id="UP000001542">
    <property type="component" value="Unassembled WGS sequence"/>
</dbReference>
<evidence type="ECO:0000256" key="1">
    <source>
        <dbReference type="ARBA" id="ARBA00004141"/>
    </source>
</evidence>
<dbReference type="RefSeq" id="XP_001583945.1">
    <property type="nucleotide sequence ID" value="XM_001583895.1"/>
</dbReference>
<keyword evidence="9" id="KW-1185">Reference proteome</keyword>
<dbReference type="GO" id="GO:0016192">
    <property type="term" value="P:vesicle-mediated transport"/>
    <property type="evidence" value="ECO:0000318"/>
    <property type="project" value="GO_Central"/>
</dbReference>
<gene>
    <name evidence="8" type="ORF">TVAG_077060</name>
</gene>
<dbReference type="GO" id="GO:0000139">
    <property type="term" value="C:Golgi membrane"/>
    <property type="evidence" value="ECO:0000318"/>
    <property type="project" value="GO_Central"/>
</dbReference>
<protein>
    <recommendedName>
        <fullName evidence="6">Golgi apparatus membrane protein TVP23 homolog</fullName>
    </recommendedName>
</protein>
<reference evidence="8" key="2">
    <citation type="journal article" date="2007" name="Science">
        <title>Draft genome sequence of the sexually transmitted pathogen Trichomonas vaginalis.</title>
        <authorList>
            <person name="Carlton J.M."/>
            <person name="Hirt R.P."/>
            <person name="Silva J.C."/>
            <person name="Delcher A.L."/>
            <person name="Schatz M."/>
            <person name="Zhao Q."/>
            <person name="Wortman J.R."/>
            <person name="Bidwell S.L."/>
            <person name="Alsmark U.C.M."/>
            <person name="Besteiro S."/>
            <person name="Sicheritz-Ponten T."/>
            <person name="Noel C.J."/>
            <person name="Dacks J.B."/>
            <person name="Foster P.G."/>
            <person name="Simillion C."/>
            <person name="Van de Peer Y."/>
            <person name="Miranda-Saavedra D."/>
            <person name="Barton G.J."/>
            <person name="Westrop G.D."/>
            <person name="Mueller S."/>
            <person name="Dessi D."/>
            <person name="Fiori P.L."/>
            <person name="Ren Q."/>
            <person name="Paulsen I."/>
            <person name="Zhang H."/>
            <person name="Bastida-Corcuera F.D."/>
            <person name="Simoes-Barbosa A."/>
            <person name="Brown M.T."/>
            <person name="Hayes R.D."/>
            <person name="Mukherjee M."/>
            <person name="Okumura C.Y."/>
            <person name="Schneider R."/>
            <person name="Smith A.J."/>
            <person name="Vanacova S."/>
            <person name="Villalvazo M."/>
            <person name="Haas B.J."/>
            <person name="Pertea M."/>
            <person name="Feldblyum T.V."/>
            <person name="Utterback T.R."/>
            <person name="Shu C.L."/>
            <person name="Osoegawa K."/>
            <person name="de Jong P.J."/>
            <person name="Hrdy I."/>
            <person name="Horvathova L."/>
            <person name="Zubacova Z."/>
            <person name="Dolezal P."/>
            <person name="Malik S.B."/>
            <person name="Logsdon J.M. Jr."/>
            <person name="Henze K."/>
            <person name="Gupta A."/>
            <person name="Wang C.C."/>
            <person name="Dunne R.L."/>
            <person name="Upcroft J.A."/>
            <person name="Upcroft P."/>
            <person name="White O."/>
            <person name="Salzberg S.L."/>
            <person name="Tang P."/>
            <person name="Chiu C.-H."/>
            <person name="Lee Y.-S."/>
            <person name="Embley T.M."/>
            <person name="Coombs G.H."/>
            <person name="Mottram J.C."/>
            <person name="Tachezy J."/>
            <person name="Fraser-Liggett C.M."/>
            <person name="Johnson P.J."/>
        </authorList>
    </citation>
    <scope>NUCLEOTIDE SEQUENCE [LARGE SCALE GENOMIC DNA]</scope>
    <source>
        <strain evidence="8">G3</strain>
    </source>
</reference>
<feature type="compositionally biased region" description="Basic and acidic residues" evidence="7">
    <location>
        <begin position="193"/>
        <end position="211"/>
    </location>
</feature>
<keyword evidence="4 6" id="KW-1133">Transmembrane helix</keyword>
<evidence type="ECO:0000256" key="6">
    <source>
        <dbReference type="RuleBase" id="RU361206"/>
    </source>
</evidence>
<comment type="similarity">
    <text evidence="2 6">Belongs to the TVP23 family.</text>
</comment>
<dbReference type="PANTHER" id="PTHR13019:SF7">
    <property type="entry name" value="GOLGI APPARATUS MEMBRANE PROTEIN TVP23"/>
    <property type="match status" value="1"/>
</dbReference>
<evidence type="ECO:0000313" key="9">
    <source>
        <dbReference type="Proteomes" id="UP000001542"/>
    </source>
</evidence>
<reference evidence="8" key="1">
    <citation type="submission" date="2006-10" db="EMBL/GenBank/DDBJ databases">
        <authorList>
            <person name="Amadeo P."/>
            <person name="Zhao Q."/>
            <person name="Wortman J."/>
            <person name="Fraser-Liggett C."/>
            <person name="Carlton J."/>
        </authorList>
    </citation>
    <scope>NUCLEOTIDE SEQUENCE</scope>
    <source>
        <strain evidence="8">G3</strain>
    </source>
</reference>
<dbReference type="PANTHER" id="PTHR13019">
    <property type="entry name" value="GOLGI APPARATUS MEMBRANE PROTEIN TVP23"/>
    <property type="match status" value="1"/>
</dbReference>
<dbReference type="InParanoid" id="A2D9V3"/>
<dbReference type="KEGG" id="tva:5468518"/>
<comment type="subcellular location">
    <subcellularLocation>
        <location evidence="1 6">Membrane</location>
        <topology evidence="1 6">Multi-pass membrane protein</topology>
    </subcellularLocation>
</comment>
<organism evidence="8 9">
    <name type="scientific">Trichomonas vaginalis (strain ATCC PRA-98 / G3)</name>
    <dbReference type="NCBI Taxonomy" id="412133"/>
    <lineage>
        <taxon>Eukaryota</taxon>
        <taxon>Metamonada</taxon>
        <taxon>Parabasalia</taxon>
        <taxon>Trichomonadida</taxon>
        <taxon>Trichomonadidae</taxon>
        <taxon>Trichomonas</taxon>
    </lineage>
</organism>